<evidence type="ECO:0000256" key="1">
    <source>
        <dbReference type="ARBA" id="ARBA00004429"/>
    </source>
</evidence>
<feature type="transmembrane region" description="Helical" evidence="11">
    <location>
        <begin position="164"/>
        <end position="188"/>
    </location>
</feature>
<evidence type="ECO:0000256" key="11">
    <source>
        <dbReference type="HAMAP-Rule" id="MF_01844"/>
    </source>
</evidence>
<feature type="transmembrane region" description="Helical" evidence="11">
    <location>
        <begin position="194"/>
        <end position="211"/>
    </location>
</feature>
<keyword evidence="9 11" id="KW-0472">Membrane</keyword>
<feature type="transmembrane region" description="Helical" evidence="11">
    <location>
        <begin position="379"/>
        <end position="398"/>
    </location>
</feature>
<sequence length="423" mass="43448">MNNQQPVVLDEPTAGSRRNLADTLRAENTGAILLLIGAVIALAWANSPWKDAYASLSDLRVGPAALHLDLTLAQWATDGLLAIFFLVVGLELKREIVDGQLRRPSTAIVPILAAVGGMAVPALVYTLTNLQPGGEAHGWAIPAATDIAFAVAVLTICGRGLPTALRVFLLTLAVVDDLLGIVVIALFYSDGLDMLMLGGALVAIGIFGVVVRRRGGAPWWLLVPLGVVAWGLMHASGVHATIAGVLLGFTVPALARTGEPVSLAERYEHVWRPVSAGLAVPVFALFAAGVALDPAAISAAASTPAAQGVFLGLVLGKPLGIVAATWLLVTLTKARLDESMRWGDVVAVACVGGIGFTVALLIAELSFPAGAASADAAKAAVLLGSLTAAALGGTLLAFRSRALRRRTTQDAQAEAQSDATSAA</sequence>
<evidence type="ECO:0000256" key="3">
    <source>
        <dbReference type="ARBA" id="ARBA00022449"/>
    </source>
</evidence>
<evidence type="ECO:0000313" key="13">
    <source>
        <dbReference type="Proteomes" id="UP000642107"/>
    </source>
</evidence>
<evidence type="ECO:0000256" key="6">
    <source>
        <dbReference type="ARBA" id="ARBA00022989"/>
    </source>
</evidence>
<comment type="subcellular location">
    <subcellularLocation>
        <location evidence="1">Cell inner membrane</location>
        <topology evidence="1">Multi-pass membrane protein</topology>
    </subcellularLocation>
    <subcellularLocation>
        <location evidence="11">Cell membrane</location>
        <topology evidence="11">Multi-pass membrane protein</topology>
    </subcellularLocation>
</comment>
<dbReference type="InterPro" id="IPR004670">
    <property type="entry name" value="NhaA"/>
</dbReference>
<gene>
    <name evidence="11 12" type="primary">nhaA</name>
    <name evidence="12" type="ORF">IGS67_03595</name>
</gene>
<dbReference type="InterPro" id="IPR023171">
    <property type="entry name" value="Na/H_antiporter_dom_sf"/>
</dbReference>
<keyword evidence="8 11" id="KW-0406">Ion transport</keyword>
<evidence type="ECO:0000313" key="12">
    <source>
        <dbReference type="EMBL" id="MBD9698578.1"/>
    </source>
</evidence>
<feature type="transmembrane region" description="Helical" evidence="11">
    <location>
        <begin position="65"/>
        <end position="87"/>
    </location>
</feature>
<keyword evidence="3 11" id="KW-0050">Antiport</keyword>
<comment type="function">
    <text evidence="11">Na(+)/H(+) antiporter that extrudes sodium in exchange for external protons.</text>
</comment>
<evidence type="ECO:0000256" key="2">
    <source>
        <dbReference type="ARBA" id="ARBA00022448"/>
    </source>
</evidence>
<keyword evidence="4 11" id="KW-1003">Cell membrane</keyword>
<keyword evidence="7 11" id="KW-0915">Sodium</keyword>
<feature type="transmembrane region" description="Helical" evidence="11">
    <location>
        <begin position="342"/>
        <end position="367"/>
    </location>
</feature>
<comment type="caution">
    <text evidence="12">The sequence shown here is derived from an EMBL/GenBank/DDBJ whole genome shotgun (WGS) entry which is preliminary data.</text>
</comment>
<keyword evidence="5 11" id="KW-0812">Transmembrane</keyword>
<proteinExistence type="inferred from homology"/>
<dbReference type="PANTHER" id="PTHR30341:SF0">
    <property type="entry name" value="NA(+)_H(+) ANTIPORTER NHAA"/>
    <property type="match status" value="1"/>
</dbReference>
<evidence type="ECO:0000256" key="5">
    <source>
        <dbReference type="ARBA" id="ARBA00022692"/>
    </source>
</evidence>
<protein>
    <recommendedName>
        <fullName evidence="11">Na(+)/H(+) antiporter NhaA</fullName>
    </recommendedName>
    <alternativeName>
        <fullName evidence="11">Sodium/proton antiporter NhaA</fullName>
    </alternativeName>
</protein>
<keyword evidence="2 11" id="KW-0813">Transport</keyword>
<feature type="transmembrane region" description="Helical" evidence="11">
    <location>
        <begin position="238"/>
        <end position="255"/>
    </location>
</feature>
<keyword evidence="10 11" id="KW-0739">Sodium transport</keyword>
<feature type="transmembrane region" description="Helical" evidence="11">
    <location>
        <begin position="309"/>
        <end position="330"/>
    </location>
</feature>
<name>A0ABR9DNL8_9MICO</name>
<feature type="transmembrane region" description="Helical" evidence="11">
    <location>
        <begin position="276"/>
        <end position="297"/>
    </location>
</feature>
<feature type="transmembrane region" description="Helical" evidence="11">
    <location>
        <begin position="139"/>
        <end position="157"/>
    </location>
</feature>
<dbReference type="RefSeq" id="WP_192277996.1">
    <property type="nucleotide sequence ID" value="NZ_JACZDF010000002.1"/>
</dbReference>
<evidence type="ECO:0000256" key="7">
    <source>
        <dbReference type="ARBA" id="ARBA00023053"/>
    </source>
</evidence>
<dbReference type="HAMAP" id="MF_01844">
    <property type="entry name" value="NhaA"/>
    <property type="match status" value="1"/>
</dbReference>
<keyword evidence="6 11" id="KW-1133">Transmembrane helix</keyword>
<feature type="transmembrane region" description="Helical" evidence="11">
    <location>
        <begin position="26"/>
        <end position="45"/>
    </location>
</feature>
<dbReference type="NCBIfam" id="TIGR00773">
    <property type="entry name" value="NhaA"/>
    <property type="match status" value="1"/>
</dbReference>
<evidence type="ECO:0000256" key="8">
    <source>
        <dbReference type="ARBA" id="ARBA00023065"/>
    </source>
</evidence>
<dbReference type="PANTHER" id="PTHR30341">
    <property type="entry name" value="SODIUM ION/PROTON ANTIPORTER NHAA-RELATED"/>
    <property type="match status" value="1"/>
</dbReference>
<evidence type="ECO:0000256" key="10">
    <source>
        <dbReference type="ARBA" id="ARBA00023201"/>
    </source>
</evidence>
<feature type="transmembrane region" description="Helical" evidence="11">
    <location>
        <begin position="216"/>
        <end position="232"/>
    </location>
</feature>
<organism evidence="12 13">
    <name type="scientific">Flavimobilis rhizosphaerae</name>
    <dbReference type="NCBI Taxonomy" id="2775421"/>
    <lineage>
        <taxon>Bacteria</taxon>
        <taxon>Bacillati</taxon>
        <taxon>Actinomycetota</taxon>
        <taxon>Actinomycetes</taxon>
        <taxon>Micrococcales</taxon>
        <taxon>Jonesiaceae</taxon>
        <taxon>Flavimobilis</taxon>
    </lineage>
</organism>
<dbReference type="Gene3D" id="1.20.1530.10">
    <property type="entry name" value="Na+/H+ antiporter like domain"/>
    <property type="match status" value="1"/>
</dbReference>
<feature type="transmembrane region" description="Helical" evidence="11">
    <location>
        <begin position="107"/>
        <end position="127"/>
    </location>
</feature>
<dbReference type="EMBL" id="JACZDF010000002">
    <property type="protein sequence ID" value="MBD9698578.1"/>
    <property type="molecule type" value="Genomic_DNA"/>
</dbReference>
<evidence type="ECO:0000256" key="4">
    <source>
        <dbReference type="ARBA" id="ARBA00022475"/>
    </source>
</evidence>
<comment type="catalytic activity">
    <reaction evidence="11">
        <text>Na(+)(in) + 2 H(+)(out) = Na(+)(out) + 2 H(+)(in)</text>
        <dbReference type="Rhea" id="RHEA:29251"/>
        <dbReference type="ChEBI" id="CHEBI:15378"/>
        <dbReference type="ChEBI" id="CHEBI:29101"/>
    </reaction>
</comment>
<dbReference type="Pfam" id="PF06965">
    <property type="entry name" value="Na_H_antiport_1"/>
    <property type="match status" value="1"/>
</dbReference>
<comment type="similarity">
    <text evidence="11">Belongs to the NhaA Na(+)/H(+) (TC 2.A.33) antiporter family.</text>
</comment>
<accession>A0ABR9DNL8</accession>
<reference evidence="12 13" key="1">
    <citation type="submission" date="2020-09" db="EMBL/GenBank/DDBJ databases">
        <title>Flavimobilis rhizosphaerae sp. nov., isolated from rhizosphere soil of Spartina alterniflora.</title>
        <authorList>
            <person name="Hanqin C."/>
        </authorList>
    </citation>
    <scope>NUCLEOTIDE SEQUENCE [LARGE SCALE GENOMIC DNA]</scope>
    <source>
        <strain evidence="12 13">GY 10621</strain>
    </source>
</reference>
<keyword evidence="13" id="KW-1185">Reference proteome</keyword>
<dbReference type="Proteomes" id="UP000642107">
    <property type="component" value="Unassembled WGS sequence"/>
</dbReference>
<evidence type="ECO:0000256" key="9">
    <source>
        <dbReference type="ARBA" id="ARBA00023136"/>
    </source>
</evidence>